<organism evidence="16 17">
    <name type="scientific">Synechocystis salina LEGE 00031</name>
    <dbReference type="NCBI Taxonomy" id="1828736"/>
    <lineage>
        <taxon>Bacteria</taxon>
        <taxon>Bacillati</taxon>
        <taxon>Cyanobacteriota</taxon>
        <taxon>Cyanophyceae</taxon>
        <taxon>Synechococcales</taxon>
        <taxon>Merismopediaceae</taxon>
        <taxon>Synechocystis</taxon>
    </lineage>
</organism>
<evidence type="ECO:0000313" key="17">
    <source>
        <dbReference type="Proteomes" id="UP000658720"/>
    </source>
</evidence>
<gene>
    <name evidence="16" type="ORF">IQ217_06860</name>
</gene>
<keyword evidence="7" id="KW-0547">Nucleotide-binding</keyword>
<dbReference type="EMBL" id="JADEVV010000014">
    <property type="protein sequence ID" value="MBE9253577.1"/>
    <property type="molecule type" value="Genomic_DNA"/>
</dbReference>
<dbReference type="Gene3D" id="1.10.287.3610">
    <property type="match status" value="1"/>
</dbReference>
<evidence type="ECO:0000256" key="13">
    <source>
        <dbReference type="ARBA" id="ARBA00023209"/>
    </source>
</evidence>
<dbReference type="InterPro" id="IPR000829">
    <property type="entry name" value="DAGK"/>
</dbReference>
<evidence type="ECO:0000256" key="10">
    <source>
        <dbReference type="ARBA" id="ARBA00022989"/>
    </source>
</evidence>
<feature type="transmembrane region" description="Helical" evidence="15">
    <location>
        <begin position="55"/>
        <end position="75"/>
    </location>
</feature>
<keyword evidence="3" id="KW-1003">Cell membrane</keyword>
<keyword evidence="14" id="KW-1208">Phospholipid metabolism</keyword>
<dbReference type="InterPro" id="IPR036945">
    <property type="entry name" value="DAGK_sf"/>
</dbReference>
<evidence type="ECO:0000256" key="15">
    <source>
        <dbReference type="SAM" id="Phobius"/>
    </source>
</evidence>
<dbReference type="InterPro" id="IPR033717">
    <property type="entry name" value="UDPK"/>
</dbReference>
<evidence type="ECO:0000256" key="9">
    <source>
        <dbReference type="ARBA" id="ARBA00022840"/>
    </source>
</evidence>
<dbReference type="RefSeq" id="WP_190597998.1">
    <property type="nucleotide sequence ID" value="NZ_JADEVV010000014.1"/>
</dbReference>
<keyword evidence="12 15" id="KW-0472">Membrane</keyword>
<dbReference type="GO" id="GO:0016301">
    <property type="term" value="F:kinase activity"/>
    <property type="evidence" value="ECO:0007669"/>
    <property type="project" value="UniProtKB-KW"/>
</dbReference>
<evidence type="ECO:0000256" key="6">
    <source>
        <dbReference type="ARBA" id="ARBA00022692"/>
    </source>
</evidence>
<dbReference type="CDD" id="cd14265">
    <property type="entry name" value="UDPK_IM_like"/>
    <property type="match status" value="1"/>
</dbReference>
<protein>
    <submittedName>
        <fullName evidence="16">Diacylglycerol kinase family protein</fullName>
    </submittedName>
</protein>
<feature type="transmembrane region" description="Helical" evidence="15">
    <location>
        <begin position="95"/>
        <end position="117"/>
    </location>
</feature>
<dbReference type="PANTHER" id="PTHR34299">
    <property type="entry name" value="DIACYLGLYCEROL KINASE"/>
    <property type="match status" value="1"/>
</dbReference>
<evidence type="ECO:0000256" key="7">
    <source>
        <dbReference type="ARBA" id="ARBA00022741"/>
    </source>
</evidence>
<dbReference type="PANTHER" id="PTHR34299:SF1">
    <property type="entry name" value="DIACYLGLYCEROL KINASE"/>
    <property type="match status" value="1"/>
</dbReference>
<reference evidence="16 17" key="1">
    <citation type="submission" date="2020-10" db="EMBL/GenBank/DDBJ databases">
        <authorList>
            <person name="Castelo-Branco R."/>
            <person name="Eusebio N."/>
            <person name="Adriana R."/>
            <person name="Vieira A."/>
            <person name="Brugerolle De Fraissinette N."/>
            <person name="Rezende De Castro R."/>
            <person name="Schneider M.P."/>
            <person name="Vasconcelos V."/>
            <person name="Leao P.N."/>
        </authorList>
    </citation>
    <scope>NUCLEOTIDE SEQUENCE [LARGE SCALE GENOMIC DNA]</scope>
    <source>
        <strain evidence="16 17">LEGE 00031</strain>
    </source>
</reference>
<evidence type="ECO:0000256" key="1">
    <source>
        <dbReference type="ARBA" id="ARBA00004651"/>
    </source>
</evidence>
<comment type="similarity">
    <text evidence="2">Belongs to the bacterial diacylglycerol kinase family.</text>
</comment>
<evidence type="ECO:0000256" key="5">
    <source>
        <dbReference type="ARBA" id="ARBA00022679"/>
    </source>
</evidence>
<evidence type="ECO:0000256" key="2">
    <source>
        <dbReference type="ARBA" id="ARBA00005967"/>
    </source>
</evidence>
<keyword evidence="8 16" id="KW-0418">Kinase</keyword>
<keyword evidence="11" id="KW-0443">Lipid metabolism</keyword>
<proteinExistence type="inferred from homology"/>
<feature type="transmembrane region" description="Helical" evidence="15">
    <location>
        <begin position="146"/>
        <end position="171"/>
    </location>
</feature>
<keyword evidence="9" id="KW-0067">ATP-binding</keyword>
<keyword evidence="10 15" id="KW-1133">Transmembrane helix</keyword>
<evidence type="ECO:0000256" key="4">
    <source>
        <dbReference type="ARBA" id="ARBA00022516"/>
    </source>
</evidence>
<evidence type="ECO:0000313" key="16">
    <source>
        <dbReference type="EMBL" id="MBE9253577.1"/>
    </source>
</evidence>
<dbReference type="Proteomes" id="UP000658720">
    <property type="component" value="Unassembled WGS sequence"/>
</dbReference>
<comment type="subcellular location">
    <subcellularLocation>
        <location evidence="1">Cell membrane</location>
        <topology evidence="1">Multi-pass membrane protein</topology>
    </subcellularLocation>
</comment>
<keyword evidence="6 15" id="KW-0812">Transmembrane</keyword>
<dbReference type="Pfam" id="PF01219">
    <property type="entry name" value="DAGK_prokar"/>
    <property type="match status" value="1"/>
</dbReference>
<keyword evidence="4" id="KW-0444">Lipid biosynthesis</keyword>
<keyword evidence="5" id="KW-0808">Transferase</keyword>
<evidence type="ECO:0000256" key="14">
    <source>
        <dbReference type="ARBA" id="ARBA00023264"/>
    </source>
</evidence>
<comment type="caution">
    <text evidence="16">The sequence shown here is derived from an EMBL/GenBank/DDBJ whole genome shotgun (WGS) entry which is preliminary data.</text>
</comment>
<sequence>MKSVYPMSSPSSAVFADQGLSGKAKQTQSPPPLALVVPAPKPGAKKPLRKNAWQVAPNLLVSFRYAWAGVSYAFVTQRNFRIHTFMGTVVVTAGFLLQLAPIAVAVLALTSSLVMILELLNTALESVVDLTVGQSYHELAKIAKDCAAGAVLLAAIAAVIVGGCLLLPPLLSLMV</sequence>
<evidence type="ECO:0000256" key="3">
    <source>
        <dbReference type="ARBA" id="ARBA00022475"/>
    </source>
</evidence>
<keyword evidence="13" id="KW-0594">Phospholipid biosynthesis</keyword>
<dbReference type="PROSITE" id="PS01069">
    <property type="entry name" value="DAGK_PROKAR"/>
    <property type="match status" value="1"/>
</dbReference>
<accession>A0ABR9VQI2</accession>
<name>A0ABR9VQI2_9SYNC</name>
<evidence type="ECO:0000256" key="11">
    <source>
        <dbReference type="ARBA" id="ARBA00023098"/>
    </source>
</evidence>
<keyword evidence="17" id="KW-1185">Reference proteome</keyword>
<evidence type="ECO:0000256" key="12">
    <source>
        <dbReference type="ARBA" id="ARBA00023136"/>
    </source>
</evidence>
<evidence type="ECO:0000256" key="8">
    <source>
        <dbReference type="ARBA" id="ARBA00022777"/>
    </source>
</evidence>